<dbReference type="InterPro" id="IPR029058">
    <property type="entry name" value="AB_hydrolase_fold"/>
</dbReference>
<dbReference type="OrthoDB" id="408373at2759"/>
<gene>
    <name evidence="2" type="ORF">EK21DRAFT_71335</name>
</gene>
<dbReference type="AlphaFoldDB" id="A0A9P4LIA1"/>
<feature type="domain" description="AB hydrolase-1" evidence="1">
    <location>
        <begin position="7"/>
        <end position="262"/>
    </location>
</feature>
<protein>
    <submittedName>
        <fullName evidence="2">Alpha/beta-hydrolase</fullName>
    </submittedName>
</protein>
<dbReference type="PANTHER" id="PTHR37017">
    <property type="entry name" value="AB HYDROLASE-1 DOMAIN-CONTAINING PROTEIN-RELATED"/>
    <property type="match status" value="1"/>
</dbReference>
<evidence type="ECO:0000259" key="1">
    <source>
        <dbReference type="Pfam" id="PF12697"/>
    </source>
</evidence>
<comment type="caution">
    <text evidence="2">The sequence shown here is derived from an EMBL/GenBank/DDBJ whole genome shotgun (WGS) entry which is preliminary data.</text>
</comment>
<dbReference type="PANTHER" id="PTHR37017:SF3">
    <property type="entry name" value="AB HYDROLASE-1 DOMAIN-CONTAINING PROTEIN"/>
    <property type="match status" value="1"/>
</dbReference>
<proteinExistence type="predicted"/>
<reference evidence="2" key="1">
    <citation type="journal article" date="2020" name="Stud. Mycol.">
        <title>101 Dothideomycetes genomes: a test case for predicting lifestyles and emergence of pathogens.</title>
        <authorList>
            <person name="Haridas S."/>
            <person name="Albert R."/>
            <person name="Binder M."/>
            <person name="Bloem J."/>
            <person name="Labutti K."/>
            <person name="Salamov A."/>
            <person name="Andreopoulos B."/>
            <person name="Baker S."/>
            <person name="Barry K."/>
            <person name="Bills G."/>
            <person name="Bluhm B."/>
            <person name="Cannon C."/>
            <person name="Castanera R."/>
            <person name="Culley D."/>
            <person name="Daum C."/>
            <person name="Ezra D."/>
            <person name="Gonzalez J."/>
            <person name="Henrissat B."/>
            <person name="Kuo A."/>
            <person name="Liang C."/>
            <person name="Lipzen A."/>
            <person name="Lutzoni F."/>
            <person name="Magnuson J."/>
            <person name="Mondo S."/>
            <person name="Nolan M."/>
            <person name="Ohm R."/>
            <person name="Pangilinan J."/>
            <person name="Park H.-J."/>
            <person name="Ramirez L."/>
            <person name="Alfaro M."/>
            <person name="Sun H."/>
            <person name="Tritt A."/>
            <person name="Yoshinaga Y."/>
            <person name="Zwiers L.-H."/>
            <person name="Turgeon B."/>
            <person name="Goodwin S."/>
            <person name="Spatafora J."/>
            <person name="Crous P."/>
            <person name="Grigoriev I."/>
        </authorList>
    </citation>
    <scope>NUCLEOTIDE SEQUENCE</scope>
    <source>
        <strain evidence="2">CBS 110217</strain>
    </source>
</reference>
<dbReference type="Pfam" id="PF12697">
    <property type="entry name" value="Abhydrolase_6"/>
    <property type="match status" value="1"/>
</dbReference>
<keyword evidence="3" id="KW-1185">Reference proteome</keyword>
<dbReference type="Gene3D" id="3.40.50.1820">
    <property type="entry name" value="alpha/beta hydrolase"/>
    <property type="match status" value="1"/>
</dbReference>
<sequence length="343" mass="36844">MAHLPTLLFIPGAWHKPTCYSKIIGILEQRLHTRCISITLPSTAGDRNATFKDDLDVARAALASETQAGRNVVVIAHSYGGMVGCSAIRGFARPHGNIGDATAGSASSNLDEPANRTQNPPKGYVVGLILIASGFTLTGFSFMDPFFGIPPPTWRVNKESGFAELVKPPGELFYHDVPADEANEAISQLTPQSLKALFEGGEYSYAGWTDVPCWYIGTTQDRGLPVVVQRVNVGMAREMGGCVEHREVGSGHSPFLSMPDKVMGIVVEAVETFTGLPVDGSRHEVGEDEKVGVPAAGLWSPSTWLRFGLPLTFGHALGRYILIFGWLRGLFATRSAYGGGVRV</sequence>
<accession>A0A9P4LIA1</accession>
<name>A0A9P4LIA1_9PLEO</name>
<dbReference type="SUPFAM" id="SSF53474">
    <property type="entry name" value="alpha/beta-Hydrolases"/>
    <property type="match status" value="1"/>
</dbReference>
<dbReference type="InterPro" id="IPR000073">
    <property type="entry name" value="AB_hydrolase_1"/>
</dbReference>
<organism evidence="2 3">
    <name type="scientific">Setomelanomma holmii</name>
    <dbReference type="NCBI Taxonomy" id="210430"/>
    <lineage>
        <taxon>Eukaryota</taxon>
        <taxon>Fungi</taxon>
        <taxon>Dikarya</taxon>
        <taxon>Ascomycota</taxon>
        <taxon>Pezizomycotina</taxon>
        <taxon>Dothideomycetes</taxon>
        <taxon>Pleosporomycetidae</taxon>
        <taxon>Pleosporales</taxon>
        <taxon>Pleosporineae</taxon>
        <taxon>Phaeosphaeriaceae</taxon>
        <taxon>Setomelanomma</taxon>
    </lineage>
</organism>
<dbReference type="EMBL" id="ML978222">
    <property type="protein sequence ID" value="KAF2027736.1"/>
    <property type="molecule type" value="Genomic_DNA"/>
</dbReference>
<evidence type="ECO:0000313" key="2">
    <source>
        <dbReference type="EMBL" id="KAF2027736.1"/>
    </source>
</evidence>
<dbReference type="Proteomes" id="UP000799777">
    <property type="component" value="Unassembled WGS sequence"/>
</dbReference>
<evidence type="ECO:0000313" key="3">
    <source>
        <dbReference type="Proteomes" id="UP000799777"/>
    </source>
</evidence>
<dbReference type="InterPro" id="IPR052897">
    <property type="entry name" value="Sec-Metab_Biosynth_Hydrolase"/>
</dbReference>